<name>A0A5J4RNX4_9ZZZZ</name>
<evidence type="ECO:0000313" key="2">
    <source>
        <dbReference type="EMBL" id="KAA6334840.1"/>
    </source>
</evidence>
<accession>A0A5J4RNX4</accession>
<organism evidence="2">
    <name type="scientific">termite gut metagenome</name>
    <dbReference type="NCBI Taxonomy" id="433724"/>
    <lineage>
        <taxon>unclassified sequences</taxon>
        <taxon>metagenomes</taxon>
        <taxon>organismal metagenomes</taxon>
    </lineage>
</organism>
<evidence type="ECO:0000256" key="1">
    <source>
        <dbReference type="SAM" id="Coils"/>
    </source>
</evidence>
<dbReference type="EMBL" id="SNRY01000955">
    <property type="protein sequence ID" value="KAA6334840.1"/>
    <property type="molecule type" value="Genomic_DNA"/>
</dbReference>
<dbReference type="AlphaFoldDB" id="A0A5J4RNX4"/>
<sequence>MAVKIETVKEKIEKDSNEFISDENVSSKLKTKFNELGNEEEDLRKKYQLLSNWKSRINNKENTVKSETSAEVADVKNIFKEIKKMVNPNNPKLFEVIFNQTKDLLQYIETSEERQLIKEEERIEREIAEKTKLLEEIKTRKKSLEKTVKL</sequence>
<gene>
    <name evidence="2" type="ORF">EZS27_016882</name>
</gene>
<protein>
    <submittedName>
        <fullName evidence="2">Uncharacterized protein</fullName>
    </submittedName>
</protein>
<reference evidence="2" key="1">
    <citation type="submission" date="2019-03" db="EMBL/GenBank/DDBJ databases">
        <title>Single cell metagenomics reveals metabolic interactions within the superorganism composed of flagellate Streblomastix strix and complex community of Bacteroidetes bacteria on its surface.</title>
        <authorList>
            <person name="Treitli S.C."/>
            <person name="Kolisko M."/>
            <person name="Husnik F."/>
            <person name="Keeling P."/>
            <person name="Hampl V."/>
        </authorList>
    </citation>
    <scope>NUCLEOTIDE SEQUENCE</scope>
    <source>
        <strain evidence="2">STM</strain>
    </source>
</reference>
<comment type="caution">
    <text evidence="2">The sequence shown here is derived from an EMBL/GenBank/DDBJ whole genome shotgun (WGS) entry which is preliminary data.</text>
</comment>
<keyword evidence="1" id="KW-0175">Coiled coil</keyword>
<feature type="coiled-coil region" evidence="1">
    <location>
        <begin position="113"/>
        <end position="147"/>
    </location>
</feature>
<proteinExistence type="predicted"/>